<reference evidence="2" key="1">
    <citation type="submission" date="2020-02" db="EMBL/GenBank/DDBJ databases">
        <authorList>
            <person name="Scholz U."/>
            <person name="Mascher M."/>
            <person name="Fiebig A."/>
        </authorList>
    </citation>
    <scope>NUCLEOTIDE SEQUENCE</scope>
</reference>
<evidence type="ECO:0000313" key="3">
    <source>
        <dbReference type="Proteomes" id="UP000663760"/>
    </source>
</evidence>
<dbReference type="Proteomes" id="UP000663760">
    <property type="component" value="Chromosome 1"/>
</dbReference>
<proteinExistence type="predicted"/>
<accession>A0A7I8K1S6</accession>
<name>A0A7I8K1S6_SPIIN</name>
<keyword evidence="3" id="KW-1185">Reference proteome</keyword>
<evidence type="ECO:0000313" key="1">
    <source>
        <dbReference type="EMBL" id="CAA2615298.1"/>
    </source>
</evidence>
<evidence type="ECO:0000313" key="2">
    <source>
        <dbReference type="EMBL" id="CAA7389811.1"/>
    </source>
</evidence>
<gene>
    <name evidence="1" type="ORF">SI7747_01001652</name>
    <name evidence="2" type="ORF">SI8410_01001782</name>
</gene>
<dbReference type="EMBL" id="LR746264">
    <property type="protein sequence ID" value="CAA7389811.1"/>
    <property type="molecule type" value="Genomic_DNA"/>
</dbReference>
<dbReference type="AlphaFoldDB" id="A0A7I8K1S6"/>
<organism evidence="2 3">
    <name type="scientific">Spirodela intermedia</name>
    <name type="common">Intermediate duckweed</name>
    <dbReference type="NCBI Taxonomy" id="51605"/>
    <lineage>
        <taxon>Eukaryota</taxon>
        <taxon>Viridiplantae</taxon>
        <taxon>Streptophyta</taxon>
        <taxon>Embryophyta</taxon>
        <taxon>Tracheophyta</taxon>
        <taxon>Spermatophyta</taxon>
        <taxon>Magnoliopsida</taxon>
        <taxon>Liliopsida</taxon>
        <taxon>Araceae</taxon>
        <taxon>Lemnoideae</taxon>
        <taxon>Spirodela</taxon>
    </lineage>
</organism>
<dbReference type="EMBL" id="LR743588">
    <property type="protein sequence ID" value="CAA2615298.1"/>
    <property type="molecule type" value="Genomic_DNA"/>
</dbReference>
<sequence length="29" mass="3428">MLGWPLVTWKRSDAPNRMWRLPCQLPSTS</sequence>
<protein>
    <submittedName>
        <fullName evidence="2">Uncharacterized protein</fullName>
    </submittedName>
</protein>